<reference evidence="1 2" key="1">
    <citation type="journal article" date="2024" name="G3 (Bethesda)">
        <title>Genome assembly of Hibiscus sabdariffa L. provides insights into metabolisms of medicinal natural products.</title>
        <authorList>
            <person name="Kim T."/>
        </authorList>
    </citation>
    <scope>NUCLEOTIDE SEQUENCE [LARGE SCALE GENOMIC DNA]</scope>
    <source>
        <strain evidence="1">TK-2024</strain>
        <tissue evidence="1">Old leaves</tissue>
    </source>
</reference>
<protein>
    <submittedName>
        <fullName evidence="1">Uncharacterized protein</fullName>
    </submittedName>
</protein>
<comment type="caution">
    <text evidence="1">The sequence shown here is derived from an EMBL/GenBank/DDBJ whole genome shotgun (WGS) entry which is preliminary data.</text>
</comment>
<gene>
    <name evidence="1" type="ORF">V6N11_036497</name>
</gene>
<organism evidence="1 2">
    <name type="scientific">Hibiscus sabdariffa</name>
    <name type="common">roselle</name>
    <dbReference type="NCBI Taxonomy" id="183260"/>
    <lineage>
        <taxon>Eukaryota</taxon>
        <taxon>Viridiplantae</taxon>
        <taxon>Streptophyta</taxon>
        <taxon>Embryophyta</taxon>
        <taxon>Tracheophyta</taxon>
        <taxon>Spermatophyta</taxon>
        <taxon>Magnoliopsida</taxon>
        <taxon>eudicotyledons</taxon>
        <taxon>Gunneridae</taxon>
        <taxon>Pentapetalae</taxon>
        <taxon>rosids</taxon>
        <taxon>malvids</taxon>
        <taxon>Malvales</taxon>
        <taxon>Malvaceae</taxon>
        <taxon>Malvoideae</taxon>
        <taxon>Hibiscus</taxon>
    </lineage>
</organism>
<evidence type="ECO:0000313" key="1">
    <source>
        <dbReference type="EMBL" id="KAK9009977.1"/>
    </source>
</evidence>
<sequence length="93" mass="10672">MHHIKLRKCSIYFFSSILPSHGKIISLYYQAVPPHSDICKEPPRSSLPKLIFAEWLPEHKPVASQVDLIAVQVRTSGTLSWIHIHLVVIFKMN</sequence>
<accession>A0ABR2RAK8</accession>
<dbReference type="Proteomes" id="UP001396334">
    <property type="component" value="Unassembled WGS sequence"/>
</dbReference>
<dbReference type="EMBL" id="JBBPBN010000024">
    <property type="protein sequence ID" value="KAK9009977.1"/>
    <property type="molecule type" value="Genomic_DNA"/>
</dbReference>
<evidence type="ECO:0000313" key="2">
    <source>
        <dbReference type="Proteomes" id="UP001396334"/>
    </source>
</evidence>
<name>A0ABR2RAK8_9ROSI</name>
<proteinExistence type="predicted"/>
<keyword evidence="2" id="KW-1185">Reference proteome</keyword>